<feature type="region of interest" description="Disordered" evidence="1">
    <location>
        <begin position="18"/>
        <end position="38"/>
    </location>
</feature>
<evidence type="ECO:0000313" key="3">
    <source>
        <dbReference type="EMBL" id="MCL1047544.1"/>
    </source>
</evidence>
<keyword evidence="2" id="KW-0732">Signal</keyword>
<sequence length="842" mass="93074">MKKFTLTLFAAAALSACGGSDSASETPDPTPTPSPTAISDTGLAQNNLAVTLDVLANDTDHSGNGLTITSTSDLEFGNVEIVNNQLVFTPEEDTTGTVTFNYQVSDGTNKANADVTVTVNHTLTLSGQITDSPIANAEVVVTLDGIDHTATADSEGYYSLPLTINNLDEIIKIQAFGSAESNQQNVELISIVGQTGTLLQRVDEQRKITAEQAKSLNATQLSTAAYLIAKDRNNNEEFESAEQFEQVLAGVPAQHLLETAGFIKLLVDNSEFEIPEGKTIVTLLNDEELNTLQLINQYLINNELIDENGNPSEAYEEALEEAIKQTLADSKVVDSFTKEMFTDKSMSWLVGAQPGWLEFRGDSIIFNANGSGTVYLDSYSLNNELPEPEGFDWSIQDGKAMIEYTDRSYVSYTSVSYPYYQLEENYGFSSDVVEAFIAAYESGYYDSQIPLTYRTQSDSITLLQANEMSYQVNVDSTIELTIEMPEWVDWNEDNPKTVITESSQQVLHHNYKSAFAGKALEDFNGKWVLPIESDYLAQPEFSESTGEYEQNVKTAIKADVITINNGQAQSQIGEKSFTVSLENDVLKLTIGDTHFEYTPYASQGDEHLVLVAKYQNNAFQYSTSQRMAKYTAGDFVVGSKLVTELPEMSLSNINAYLPSYWNGNQMTVGGVWGRLFRADGTFNHGISGVEPGNWSNEQQKVTDVPMFEIGYLEGTWTSVGNKVDLHISQDYILRTRHREWEVVSVDSESGRMVVFEYSNWHLDMDGDGVLEDAERYTIIPPRINYVSTIDLSDWEDAWKNSQDLGSMQTNATTPALNSKSIASKVSSLGKQSVNKLFVEPSN</sequence>
<evidence type="ECO:0000256" key="1">
    <source>
        <dbReference type="SAM" id="MobiDB-lite"/>
    </source>
</evidence>
<name>A0ABT0KV50_9GAMM</name>
<evidence type="ECO:0000256" key="2">
    <source>
        <dbReference type="SAM" id="SignalP"/>
    </source>
</evidence>
<dbReference type="Proteomes" id="UP001202134">
    <property type="component" value="Unassembled WGS sequence"/>
</dbReference>
<accession>A0ABT0KV50</accession>
<comment type="caution">
    <text evidence="3">The sequence shown here is derived from an EMBL/GenBank/DDBJ whole genome shotgun (WGS) entry which is preliminary data.</text>
</comment>
<reference evidence="3 4" key="1">
    <citation type="submission" date="2022-01" db="EMBL/GenBank/DDBJ databases">
        <title>Whole genome-based taxonomy of the Shewanellaceae.</title>
        <authorList>
            <person name="Martin-Rodriguez A.J."/>
        </authorList>
    </citation>
    <scope>NUCLEOTIDE SEQUENCE [LARGE SCALE GENOMIC DNA]</scope>
    <source>
        <strain evidence="3 4">DSM 24955</strain>
    </source>
</reference>
<organism evidence="3 4">
    <name type="scientific">Shewanella electrodiphila</name>
    <dbReference type="NCBI Taxonomy" id="934143"/>
    <lineage>
        <taxon>Bacteria</taxon>
        <taxon>Pseudomonadati</taxon>
        <taxon>Pseudomonadota</taxon>
        <taxon>Gammaproteobacteria</taxon>
        <taxon>Alteromonadales</taxon>
        <taxon>Shewanellaceae</taxon>
        <taxon>Shewanella</taxon>
    </lineage>
</organism>
<evidence type="ECO:0000313" key="4">
    <source>
        <dbReference type="Proteomes" id="UP001202134"/>
    </source>
</evidence>
<dbReference type="Pfam" id="PF17963">
    <property type="entry name" value="Big_9"/>
    <property type="match status" value="1"/>
</dbReference>
<dbReference type="Gene3D" id="2.60.40.2810">
    <property type="match status" value="1"/>
</dbReference>
<dbReference type="EMBL" id="JAKIKU010000015">
    <property type="protein sequence ID" value="MCL1047544.1"/>
    <property type="molecule type" value="Genomic_DNA"/>
</dbReference>
<dbReference type="PROSITE" id="PS51257">
    <property type="entry name" value="PROKAR_LIPOPROTEIN"/>
    <property type="match status" value="1"/>
</dbReference>
<dbReference type="RefSeq" id="WP_248956872.1">
    <property type="nucleotide sequence ID" value="NZ_JAKIKU010000015.1"/>
</dbReference>
<keyword evidence="4" id="KW-1185">Reference proteome</keyword>
<feature type="chain" id="PRO_5047529013" evidence="2">
    <location>
        <begin position="24"/>
        <end position="842"/>
    </location>
</feature>
<gene>
    <name evidence="3" type="ORF">L2737_19770</name>
</gene>
<feature type="compositionally biased region" description="Low complexity" evidence="1">
    <location>
        <begin position="18"/>
        <end position="27"/>
    </location>
</feature>
<feature type="signal peptide" evidence="2">
    <location>
        <begin position="1"/>
        <end position="23"/>
    </location>
</feature>
<protein>
    <submittedName>
        <fullName evidence="3">Cadherin-like domain-containing protein</fullName>
    </submittedName>
</protein>
<proteinExistence type="predicted"/>